<organism evidence="4 5">
    <name type="scientific">Priapulus caudatus</name>
    <name type="common">Priapulid worm</name>
    <dbReference type="NCBI Taxonomy" id="37621"/>
    <lineage>
        <taxon>Eukaryota</taxon>
        <taxon>Metazoa</taxon>
        <taxon>Ecdysozoa</taxon>
        <taxon>Scalidophora</taxon>
        <taxon>Priapulida</taxon>
        <taxon>Priapulimorpha</taxon>
        <taxon>Priapulimorphida</taxon>
        <taxon>Priapulidae</taxon>
        <taxon>Priapulus</taxon>
    </lineage>
</organism>
<dbReference type="GeneID" id="106808140"/>
<dbReference type="SMART" id="SM00686">
    <property type="entry name" value="DM13"/>
    <property type="match status" value="1"/>
</dbReference>
<sequence length="487" mass="53631">MRLTALFVLALGLCVSAQNLDNFISDCEGYFSHPAQCAPDTVPCDYSAYWIYSPSTDVIRFVLTSKMGTYTAIGFSKDDRMANTDVAYGWISDGGARLFEGNFPRYGQPVVDQNNGLTMDTATTDGVIQTIGFSRSRVSSGDMTVDDVYFIFPHKPGNVQDNTNGRISKHRATPLVTTQLISFAKCRADAAAAAAAAAQAPRSAPGQSSVPGAKFFGNLRTYFYGVSGEVRILDNNRIMLRQFTYDHRAAPDVYFYAGFYDSASELLPHQKESQIQKCPGQFGVTLSDSVIGTDPIDRAYNNENVILTFPNGVDMRNLQWISIWCRRFGIDFGSTVTTQGLVRNSAPSGVNRLIGDGVSSGNVNLLNLTHISVRDLQVDFKYPAVYFIAGISDGSLPSASNFVAYLDFKPGSTDPIGQVRKKDIVLGLPASNPSIVWTSVDYFALYTFKQCNPKPLAWIPIRLIQLVPNIFTRQLGRLRLLTSRWYV</sequence>
<evidence type="ECO:0000256" key="1">
    <source>
        <dbReference type="SAM" id="SignalP"/>
    </source>
</evidence>
<gene>
    <name evidence="5" type="primary">LOC106808140</name>
</gene>
<protein>
    <submittedName>
        <fullName evidence="5">Uncharacterized protein LOC106808140</fullName>
    </submittedName>
</protein>
<evidence type="ECO:0000259" key="3">
    <source>
        <dbReference type="PROSITE" id="PS51549"/>
    </source>
</evidence>
<keyword evidence="1" id="KW-0732">Signal</keyword>
<dbReference type="InterPro" id="IPR019545">
    <property type="entry name" value="DM13_domain"/>
</dbReference>
<proteinExistence type="predicted"/>
<dbReference type="CDD" id="cd09631">
    <property type="entry name" value="DOMON_DOH"/>
    <property type="match status" value="1"/>
</dbReference>
<dbReference type="Proteomes" id="UP000695022">
    <property type="component" value="Unplaced"/>
</dbReference>
<dbReference type="SMART" id="SM00664">
    <property type="entry name" value="DoH"/>
    <property type="match status" value="1"/>
</dbReference>
<evidence type="ECO:0000313" key="4">
    <source>
        <dbReference type="Proteomes" id="UP000695022"/>
    </source>
</evidence>
<dbReference type="PANTHER" id="PTHR46901:SF2">
    <property type="entry name" value="GH04942P"/>
    <property type="match status" value="1"/>
</dbReference>
<accession>A0ABM1E1Y7</accession>
<keyword evidence="4" id="KW-1185">Reference proteome</keyword>
<feature type="chain" id="PRO_5046530372" evidence="1">
    <location>
        <begin position="18"/>
        <end position="487"/>
    </location>
</feature>
<dbReference type="PROSITE" id="PS50836">
    <property type="entry name" value="DOMON"/>
    <property type="match status" value="1"/>
</dbReference>
<dbReference type="InterPro" id="IPR005018">
    <property type="entry name" value="DOMON_domain"/>
</dbReference>
<name>A0ABM1E1Y7_PRICU</name>
<dbReference type="RefSeq" id="XP_014666208.1">
    <property type="nucleotide sequence ID" value="XM_014810722.1"/>
</dbReference>
<dbReference type="PROSITE" id="PS51549">
    <property type="entry name" value="DM13"/>
    <property type="match status" value="1"/>
</dbReference>
<dbReference type="Pfam" id="PF03351">
    <property type="entry name" value="DOMON"/>
    <property type="match status" value="1"/>
</dbReference>
<evidence type="ECO:0000313" key="5">
    <source>
        <dbReference type="RefSeq" id="XP_014666208.1"/>
    </source>
</evidence>
<reference evidence="5" key="1">
    <citation type="submission" date="2025-08" db="UniProtKB">
        <authorList>
            <consortium name="RefSeq"/>
        </authorList>
    </citation>
    <scope>IDENTIFICATION</scope>
</reference>
<feature type="domain" description="DOMON" evidence="2">
    <location>
        <begin position="44"/>
        <end position="155"/>
    </location>
</feature>
<dbReference type="InterPro" id="IPR045266">
    <property type="entry name" value="DOH_DOMON"/>
</dbReference>
<feature type="domain" description="DM13" evidence="3">
    <location>
        <begin position="213"/>
        <end position="338"/>
    </location>
</feature>
<evidence type="ECO:0000259" key="2">
    <source>
        <dbReference type="PROSITE" id="PS50836"/>
    </source>
</evidence>
<dbReference type="Pfam" id="PF10517">
    <property type="entry name" value="DM13"/>
    <property type="match status" value="1"/>
</dbReference>
<dbReference type="PANTHER" id="PTHR46901">
    <property type="entry name" value="GH04942P"/>
    <property type="match status" value="1"/>
</dbReference>
<feature type="signal peptide" evidence="1">
    <location>
        <begin position="1"/>
        <end position="17"/>
    </location>
</feature>